<gene>
    <name evidence="9 10" type="primary">secE</name>
    <name evidence="10" type="ORF">FXF49_12185</name>
</gene>
<dbReference type="GO" id="GO:0009306">
    <property type="term" value="P:protein secretion"/>
    <property type="evidence" value="ECO:0007669"/>
    <property type="project" value="UniProtKB-UniRule"/>
</dbReference>
<comment type="function">
    <text evidence="9">Essential subunit of the Sec protein translocation channel SecYEG. Clamps together the 2 halves of SecY. May contact the channel plug during translocation.</text>
</comment>
<dbReference type="InterPro" id="IPR038379">
    <property type="entry name" value="SecE_sf"/>
</dbReference>
<keyword evidence="3 9" id="KW-1003">Cell membrane</keyword>
<dbReference type="AlphaFoldDB" id="A0A5D0MLH6"/>
<dbReference type="InterPro" id="IPR005807">
    <property type="entry name" value="SecE_bac"/>
</dbReference>
<comment type="subunit">
    <text evidence="9">Component of the Sec protein translocase complex. Heterotrimer consisting of SecY, SecE and SecG subunits. The heterotrimers can form oligomers, although 1 heterotrimer is thought to be able to translocate proteins. Interacts with the ribosome. Interacts with SecDF, and other proteins may be involved. Interacts with SecA.</text>
</comment>
<keyword evidence="6 9" id="KW-1133">Transmembrane helix</keyword>
<evidence type="ECO:0000256" key="6">
    <source>
        <dbReference type="ARBA" id="ARBA00022989"/>
    </source>
</evidence>
<keyword evidence="4 9" id="KW-0812">Transmembrane</keyword>
<evidence type="ECO:0000256" key="7">
    <source>
        <dbReference type="ARBA" id="ARBA00023010"/>
    </source>
</evidence>
<dbReference type="Pfam" id="PF00584">
    <property type="entry name" value="SecE"/>
    <property type="match status" value="1"/>
</dbReference>
<dbReference type="GO" id="GO:0043952">
    <property type="term" value="P:protein transport by the Sec complex"/>
    <property type="evidence" value="ECO:0007669"/>
    <property type="project" value="UniProtKB-UniRule"/>
</dbReference>
<dbReference type="EMBL" id="VSIV01000398">
    <property type="protein sequence ID" value="TYB32300.1"/>
    <property type="molecule type" value="Genomic_DNA"/>
</dbReference>
<evidence type="ECO:0000256" key="4">
    <source>
        <dbReference type="ARBA" id="ARBA00022692"/>
    </source>
</evidence>
<evidence type="ECO:0000313" key="10">
    <source>
        <dbReference type="EMBL" id="TYB32300.1"/>
    </source>
</evidence>
<dbReference type="Proteomes" id="UP000323337">
    <property type="component" value="Unassembled WGS sequence"/>
</dbReference>
<comment type="subcellular location">
    <subcellularLocation>
        <location evidence="9">Cell membrane</location>
        <topology evidence="9">Single-pass membrane protein</topology>
    </subcellularLocation>
    <subcellularLocation>
        <location evidence="1">Membrane</location>
    </subcellularLocation>
</comment>
<evidence type="ECO:0000256" key="2">
    <source>
        <dbReference type="ARBA" id="ARBA00022448"/>
    </source>
</evidence>
<comment type="similarity">
    <text evidence="9">Belongs to the SecE/SEC61-gamma family.</text>
</comment>
<evidence type="ECO:0000256" key="5">
    <source>
        <dbReference type="ARBA" id="ARBA00022927"/>
    </source>
</evidence>
<evidence type="ECO:0000256" key="8">
    <source>
        <dbReference type="ARBA" id="ARBA00023136"/>
    </source>
</evidence>
<dbReference type="PANTHER" id="PTHR33910:SF1">
    <property type="entry name" value="PROTEIN TRANSLOCASE SUBUNIT SECE"/>
    <property type="match status" value="1"/>
</dbReference>
<dbReference type="HAMAP" id="MF_00422">
    <property type="entry name" value="SecE"/>
    <property type="match status" value="1"/>
</dbReference>
<comment type="caution">
    <text evidence="10">The sequence shown here is derived from an EMBL/GenBank/DDBJ whole genome shotgun (WGS) entry which is preliminary data.</text>
</comment>
<dbReference type="InterPro" id="IPR001901">
    <property type="entry name" value="Translocase_SecE/Sec61-g"/>
</dbReference>
<dbReference type="GO" id="GO:0065002">
    <property type="term" value="P:intracellular protein transmembrane transport"/>
    <property type="evidence" value="ECO:0007669"/>
    <property type="project" value="UniProtKB-UniRule"/>
</dbReference>
<evidence type="ECO:0000256" key="9">
    <source>
        <dbReference type="HAMAP-Rule" id="MF_00422"/>
    </source>
</evidence>
<dbReference type="GO" id="GO:0005886">
    <property type="term" value="C:plasma membrane"/>
    <property type="evidence" value="ECO:0007669"/>
    <property type="project" value="UniProtKB-SubCell"/>
</dbReference>
<dbReference type="GO" id="GO:0008320">
    <property type="term" value="F:protein transmembrane transporter activity"/>
    <property type="evidence" value="ECO:0007669"/>
    <property type="project" value="UniProtKB-UniRule"/>
</dbReference>
<dbReference type="NCBIfam" id="TIGR00964">
    <property type="entry name" value="secE_bact"/>
    <property type="match status" value="1"/>
</dbReference>
<dbReference type="PANTHER" id="PTHR33910">
    <property type="entry name" value="PROTEIN TRANSLOCASE SUBUNIT SECE"/>
    <property type="match status" value="1"/>
</dbReference>
<proteinExistence type="inferred from homology"/>
<organism evidence="10 11">
    <name type="scientific">Flexistipes sinusarabici</name>
    <dbReference type="NCBI Taxonomy" id="2352"/>
    <lineage>
        <taxon>Bacteria</taxon>
        <taxon>Pseudomonadati</taxon>
        <taxon>Deferribacterota</taxon>
        <taxon>Deferribacteres</taxon>
        <taxon>Deferribacterales</taxon>
        <taxon>Flexistipitaceae</taxon>
        <taxon>Flexistipes</taxon>
    </lineage>
</organism>
<evidence type="ECO:0000313" key="11">
    <source>
        <dbReference type="Proteomes" id="UP000323337"/>
    </source>
</evidence>
<accession>A0A5D0MLH6</accession>
<keyword evidence="7 9" id="KW-0811">Translocation</keyword>
<evidence type="ECO:0000256" key="1">
    <source>
        <dbReference type="ARBA" id="ARBA00004370"/>
    </source>
</evidence>
<name>A0A5D0MLH6_FLESI</name>
<protein>
    <recommendedName>
        <fullName evidence="9">Protein translocase subunit SecE</fullName>
    </recommendedName>
</protein>
<dbReference type="GO" id="GO:0006605">
    <property type="term" value="P:protein targeting"/>
    <property type="evidence" value="ECO:0007669"/>
    <property type="project" value="UniProtKB-UniRule"/>
</dbReference>
<keyword evidence="8 9" id="KW-0472">Membrane</keyword>
<dbReference type="Gene3D" id="1.20.5.1030">
    <property type="entry name" value="Preprotein translocase secy subunit"/>
    <property type="match status" value="1"/>
</dbReference>
<evidence type="ECO:0000256" key="3">
    <source>
        <dbReference type="ARBA" id="ARBA00022475"/>
    </source>
</evidence>
<keyword evidence="2 9" id="KW-0813">Transport</keyword>
<keyword evidence="5 9" id="KW-0653">Protein transport</keyword>
<sequence length="69" mass="7641">MSLLYWEFIVGKITTFLTEVKEELKKVTWPSKDDTIGTTAVVIVLVIVISVFLGVVDAGLSRLFNLLIG</sequence>
<reference evidence="10 11" key="1">
    <citation type="submission" date="2019-08" db="EMBL/GenBank/DDBJ databases">
        <title>Genomic characterization of a novel candidate phylum (ARYD3) from a high temperature, high salinity tertiary oil reservoir in north central Oklahoma, USA.</title>
        <authorList>
            <person name="Youssef N.H."/>
            <person name="Yadav A."/>
            <person name="Elshahed M.S."/>
        </authorList>
    </citation>
    <scope>NUCLEOTIDE SEQUENCE [LARGE SCALE GENOMIC DNA]</scope>
    <source>
        <strain evidence="10">ARYD1</strain>
    </source>
</reference>
<feature type="transmembrane region" description="Helical" evidence="9">
    <location>
        <begin position="36"/>
        <end position="56"/>
    </location>
</feature>